<comment type="caution">
    <text evidence="1">The sequence shown here is derived from an EMBL/GenBank/DDBJ whole genome shotgun (WGS) entry which is preliminary data.</text>
</comment>
<protein>
    <submittedName>
        <fullName evidence="1">Uncharacterized protein</fullName>
    </submittedName>
</protein>
<organism evidence="1 2">
    <name type="scientific">Drouetiella hepatica Uher 2000/2452</name>
    <dbReference type="NCBI Taxonomy" id="904376"/>
    <lineage>
        <taxon>Bacteria</taxon>
        <taxon>Bacillati</taxon>
        <taxon>Cyanobacteriota</taxon>
        <taxon>Cyanophyceae</taxon>
        <taxon>Oculatellales</taxon>
        <taxon>Oculatellaceae</taxon>
        <taxon>Drouetiella</taxon>
    </lineage>
</organism>
<dbReference type="Proteomes" id="UP000757435">
    <property type="component" value="Unassembled WGS sequence"/>
</dbReference>
<proteinExistence type="predicted"/>
<reference evidence="1" key="1">
    <citation type="submission" date="2021-05" db="EMBL/GenBank/DDBJ databases">
        <authorList>
            <person name="Pietrasiak N."/>
            <person name="Ward R."/>
            <person name="Stajich J.E."/>
            <person name="Kurbessoian T."/>
        </authorList>
    </citation>
    <scope>NUCLEOTIDE SEQUENCE</scope>
    <source>
        <strain evidence="1">UHER 2000/2452</strain>
    </source>
</reference>
<evidence type="ECO:0000313" key="2">
    <source>
        <dbReference type="Proteomes" id="UP000757435"/>
    </source>
</evidence>
<name>A0A951QGT0_9CYAN</name>
<reference evidence="1" key="2">
    <citation type="journal article" date="2022" name="Microbiol. Resour. Announc.">
        <title>Metagenome Sequencing to Explore Phylogenomics of Terrestrial Cyanobacteria.</title>
        <authorList>
            <person name="Ward R.D."/>
            <person name="Stajich J.E."/>
            <person name="Johansen J.R."/>
            <person name="Huntemann M."/>
            <person name="Clum A."/>
            <person name="Foster B."/>
            <person name="Foster B."/>
            <person name="Roux S."/>
            <person name="Palaniappan K."/>
            <person name="Varghese N."/>
            <person name="Mukherjee S."/>
            <person name="Reddy T.B.K."/>
            <person name="Daum C."/>
            <person name="Copeland A."/>
            <person name="Chen I.A."/>
            <person name="Ivanova N.N."/>
            <person name="Kyrpides N.C."/>
            <person name="Shapiro N."/>
            <person name="Eloe-Fadrosh E.A."/>
            <person name="Pietrasiak N."/>
        </authorList>
    </citation>
    <scope>NUCLEOTIDE SEQUENCE</scope>
    <source>
        <strain evidence="1">UHER 2000/2452</strain>
    </source>
</reference>
<accession>A0A951QGT0</accession>
<evidence type="ECO:0000313" key="1">
    <source>
        <dbReference type="EMBL" id="MBW4662324.1"/>
    </source>
</evidence>
<dbReference type="EMBL" id="JAHHHD010000068">
    <property type="protein sequence ID" value="MBW4662324.1"/>
    <property type="molecule type" value="Genomic_DNA"/>
</dbReference>
<gene>
    <name evidence="1" type="ORF">KME15_27035</name>
</gene>
<sequence length="50" mass="5437">MGFRGTKLHVSRLDPNMFRGEIQVEAAHVETATTDAIAAAPIHRPAHVES</sequence>
<dbReference type="AlphaFoldDB" id="A0A951QGT0"/>